<feature type="transmembrane region" description="Helical" evidence="10">
    <location>
        <begin position="800"/>
        <end position="826"/>
    </location>
</feature>
<dbReference type="Pfam" id="PF02687">
    <property type="entry name" value="FtsX"/>
    <property type="match status" value="1"/>
</dbReference>
<evidence type="ECO:0000256" key="5">
    <source>
        <dbReference type="ARBA" id="ARBA00022741"/>
    </source>
</evidence>
<dbReference type="PROSITE" id="PS50893">
    <property type="entry name" value="ABC_TRANSPORTER_2"/>
    <property type="match status" value="1"/>
</dbReference>
<keyword evidence="6 12" id="KW-0067">ATP-binding</keyword>
<dbReference type="SUPFAM" id="SSF52540">
    <property type="entry name" value="P-loop containing nucleoside triphosphate hydrolases"/>
    <property type="match status" value="1"/>
</dbReference>
<gene>
    <name evidence="12" type="ORF">DWX94_10195</name>
</gene>
<evidence type="ECO:0000259" key="11">
    <source>
        <dbReference type="PROSITE" id="PS50893"/>
    </source>
</evidence>
<dbReference type="Gene3D" id="3.40.50.300">
    <property type="entry name" value="P-loop containing nucleotide triphosphate hydrolases"/>
    <property type="match status" value="1"/>
</dbReference>
<proteinExistence type="inferred from homology"/>
<evidence type="ECO:0000256" key="9">
    <source>
        <dbReference type="ARBA" id="ARBA00038388"/>
    </source>
</evidence>
<comment type="similarity">
    <text evidence="9">Belongs to the ABC transporter superfamily. Macrolide exporter (TC 3.A.1.122) family.</text>
</comment>
<dbReference type="InterPro" id="IPR017911">
    <property type="entry name" value="MacB-like_ATP-bd"/>
</dbReference>
<comment type="caution">
    <text evidence="12">The sequence shown here is derived from an EMBL/GenBank/DDBJ whole genome shotgun (WGS) entry which is preliminary data.</text>
</comment>
<dbReference type="AlphaFoldDB" id="A0A412IQL1"/>
<evidence type="ECO:0000256" key="7">
    <source>
        <dbReference type="ARBA" id="ARBA00022989"/>
    </source>
</evidence>
<dbReference type="PANTHER" id="PTHR42798">
    <property type="entry name" value="LIPOPROTEIN-RELEASING SYSTEM ATP-BINDING PROTEIN LOLD"/>
    <property type="match status" value="1"/>
</dbReference>
<dbReference type="InterPro" id="IPR003593">
    <property type="entry name" value="AAA+_ATPase"/>
</dbReference>
<evidence type="ECO:0000256" key="3">
    <source>
        <dbReference type="ARBA" id="ARBA00022475"/>
    </source>
</evidence>
<protein>
    <submittedName>
        <fullName evidence="12">ATP-binding cassette domain-containing protein</fullName>
    </submittedName>
</protein>
<evidence type="ECO:0000256" key="2">
    <source>
        <dbReference type="ARBA" id="ARBA00022448"/>
    </source>
</evidence>
<dbReference type="GO" id="GO:0005524">
    <property type="term" value="F:ATP binding"/>
    <property type="evidence" value="ECO:0007669"/>
    <property type="project" value="UniProtKB-KW"/>
</dbReference>
<dbReference type="SMART" id="SM00382">
    <property type="entry name" value="AAA"/>
    <property type="match status" value="1"/>
</dbReference>
<evidence type="ECO:0000313" key="13">
    <source>
        <dbReference type="Proteomes" id="UP000283295"/>
    </source>
</evidence>
<evidence type="ECO:0000256" key="4">
    <source>
        <dbReference type="ARBA" id="ARBA00022692"/>
    </source>
</evidence>
<dbReference type="Proteomes" id="UP000283295">
    <property type="component" value="Unassembled WGS sequence"/>
</dbReference>
<evidence type="ECO:0000256" key="10">
    <source>
        <dbReference type="SAM" id="Phobius"/>
    </source>
</evidence>
<dbReference type="GO" id="GO:0016887">
    <property type="term" value="F:ATP hydrolysis activity"/>
    <property type="evidence" value="ECO:0007669"/>
    <property type="project" value="InterPro"/>
</dbReference>
<keyword evidence="7 10" id="KW-1133">Transmembrane helix</keyword>
<keyword evidence="2" id="KW-0813">Transport</keyword>
<organism evidence="12 13">
    <name type="scientific">Coprococcus eutactus</name>
    <dbReference type="NCBI Taxonomy" id="33043"/>
    <lineage>
        <taxon>Bacteria</taxon>
        <taxon>Bacillati</taxon>
        <taxon>Bacillota</taxon>
        <taxon>Clostridia</taxon>
        <taxon>Lachnospirales</taxon>
        <taxon>Lachnospiraceae</taxon>
        <taxon>Coprococcus</taxon>
    </lineage>
</organism>
<dbReference type="InterPro" id="IPR003838">
    <property type="entry name" value="ABC3_permease_C"/>
</dbReference>
<dbReference type="PANTHER" id="PTHR42798:SF6">
    <property type="entry name" value="CELL DIVISION ATP-BINDING PROTEIN FTSE"/>
    <property type="match status" value="1"/>
</dbReference>
<keyword evidence="3" id="KW-1003">Cell membrane</keyword>
<keyword evidence="5" id="KW-0547">Nucleotide-binding</keyword>
<dbReference type="CDD" id="cd03255">
    <property type="entry name" value="ABC_MJ0796_LolCDE_FtsE"/>
    <property type="match status" value="1"/>
</dbReference>
<name>A0A412IQL1_9FIRM</name>
<comment type="subcellular location">
    <subcellularLocation>
        <location evidence="1">Cell inner membrane</location>
        <topology evidence="1">Multi-pass membrane protein</topology>
    </subcellularLocation>
</comment>
<sequence>MLQLKNIVKDYHTGDEVVQALKGISVNFRRNEFVSILGQSGCGKTTLLNIVGGLDQYTSGDLIINGKSTKDFKSRDWDSYRNNSVGFVFQSYNLIPHQSVLSNVELALTLSGVSKAERRKRAKEVLEKVGLGNQIHKKPNQMSGGQMQRVAIARALINDPDILLADEPTGALDTETSVQIMELLKEIAKDKLVIMVTHNPELAQQYSTRIVKLLDGNIIDDSNPFSDEDEAKEDDGSYAPRKTSMSMFTAFSLSLNNLMTKKGRTFLTAFAGSIGIIGIALILSLSSGFQKYINDVQEETLATYPVQITKKAMDYSELLSKMVGNNEEDSNHNHAGEDKVYSGDIMGDMLVSMVSDVKENDLETFKKYIEDDANGFTKYTSDITYTYDTPLYVFNENSANGGVAQVNPSTTMTDMGFGGMAEAQESTADFMSAFSYGSSSMDMWTQMLDNDTLLKQQYDVLAGHWPENKNEVVLVVDKNNEISDFTLYTLGLRDSKELKDMVSTILAGGEAPELEQMVFTYDDLLDLKFKVVLPGDLYKKNADGTYTDMSSDADFLKSAVAGGLEVKVSAVIRASDKAYATTMQPGYIGYTSELANYIVSENEKTDVLKAQMDNPDTDVFTGMPFSDGKELTADDVDMDSVMQQLMDSGQVTEDMQAQMASMTKEQLFEMLKGYGFFQESTSTYEDNMSKLGYAELAKPASINLYCAEFADKDEITKLIDKYNEDYPDKEITYTDYIGIMLSSVTKIINAITYVLIAFVAISLIVSSIMIGIITYISVLERTKEIGILRSIGASKKDISRVFNAETFIIGLFSGLIGIGVTVLINIPISKVIESYINVAGVSALPWKGGVILVIISVILTLIGGLIPSRLAAKKDPVIALRSE</sequence>
<dbReference type="PROSITE" id="PS00211">
    <property type="entry name" value="ABC_TRANSPORTER_1"/>
    <property type="match status" value="1"/>
</dbReference>
<evidence type="ECO:0000313" key="12">
    <source>
        <dbReference type="EMBL" id="RGS40519.1"/>
    </source>
</evidence>
<dbReference type="FunFam" id="3.40.50.300:FF:000032">
    <property type="entry name" value="Export ABC transporter ATP-binding protein"/>
    <property type="match status" value="1"/>
</dbReference>
<dbReference type="GO" id="GO:0022857">
    <property type="term" value="F:transmembrane transporter activity"/>
    <property type="evidence" value="ECO:0007669"/>
    <property type="project" value="UniProtKB-ARBA"/>
</dbReference>
<dbReference type="InterPro" id="IPR003439">
    <property type="entry name" value="ABC_transporter-like_ATP-bd"/>
</dbReference>
<evidence type="ECO:0000256" key="8">
    <source>
        <dbReference type="ARBA" id="ARBA00023136"/>
    </source>
</evidence>
<keyword evidence="4 10" id="KW-0812">Transmembrane</keyword>
<dbReference type="EMBL" id="QRVK01000027">
    <property type="protein sequence ID" value="RGS40519.1"/>
    <property type="molecule type" value="Genomic_DNA"/>
</dbReference>
<reference evidence="12 13" key="1">
    <citation type="submission" date="2018-08" db="EMBL/GenBank/DDBJ databases">
        <title>A genome reference for cultivated species of the human gut microbiota.</title>
        <authorList>
            <person name="Zou Y."/>
            <person name="Xue W."/>
            <person name="Luo G."/>
        </authorList>
    </citation>
    <scope>NUCLEOTIDE SEQUENCE [LARGE SCALE GENOMIC DNA]</scope>
    <source>
        <strain evidence="12 13">AF22-21</strain>
    </source>
</reference>
<evidence type="ECO:0000256" key="1">
    <source>
        <dbReference type="ARBA" id="ARBA00004429"/>
    </source>
</evidence>
<feature type="transmembrane region" description="Helical" evidence="10">
    <location>
        <begin position="750"/>
        <end position="779"/>
    </location>
</feature>
<keyword evidence="8 10" id="KW-0472">Membrane</keyword>
<feature type="domain" description="ABC transporter" evidence="11">
    <location>
        <begin position="2"/>
        <end position="240"/>
    </location>
</feature>
<dbReference type="Pfam" id="PF00005">
    <property type="entry name" value="ABC_tran"/>
    <property type="match status" value="1"/>
</dbReference>
<dbReference type="InterPro" id="IPR027417">
    <property type="entry name" value="P-loop_NTPase"/>
</dbReference>
<dbReference type="InterPro" id="IPR017871">
    <property type="entry name" value="ABC_transporter-like_CS"/>
</dbReference>
<feature type="transmembrane region" description="Helical" evidence="10">
    <location>
        <begin position="266"/>
        <end position="285"/>
    </location>
</feature>
<dbReference type="OrthoDB" id="2079174at2"/>
<feature type="transmembrane region" description="Helical" evidence="10">
    <location>
        <begin position="846"/>
        <end position="866"/>
    </location>
</feature>
<dbReference type="GO" id="GO:0005886">
    <property type="term" value="C:plasma membrane"/>
    <property type="evidence" value="ECO:0007669"/>
    <property type="project" value="UniProtKB-SubCell"/>
</dbReference>
<accession>A0A412IQL1</accession>
<evidence type="ECO:0000256" key="6">
    <source>
        <dbReference type="ARBA" id="ARBA00022840"/>
    </source>
</evidence>
<dbReference type="GO" id="GO:0098796">
    <property type="term" value="C:membrane protein complex"/>
    <property type="evidence" value="ECO:0007669"/>
    <property type="project" value="UniProtKB-ARBA"/>
</dbReference>